<dbReference type="AlphaFoldDB" id="A0A9Q6PXF2"/>
<keyword evidence="2" id="KW-1185">Reference proteome</keyword>
<dbReference type="Gene3D" id="3.40.50.850">
    <property type="entry name" value="Isochorismatase-like"/>
    <property type="match status" value="1"/>
</dbReference>
<proteinExistence type="predicted"/>
<organism evidence="1 2">
    <name type="scientific">Piscirickettsia salmonis</name>
    <dbReference type="NCBI Taxonomy" id="1238"/>
    <lineage>
        <taxon>Bacteria</taxon>
        <taxon>Pseudomonadati</taxon>
        <taxon>Pseudomonadota</taxon>
        <taxon>Gammaproteobacteria</taxon>
        <taxon>Thiotrichales</taxon>
        <taxon>Piscirickettsiaceae</taxon>
        <taxon>Piscirickettsia</taxon>
    </lineage>
</organism>
<sequence>MKKTAVLVIDFINDIVHPDGKIAKAASYIQQNNTLEKVNQVIHSLRAMEC</sequence>
<evidence type="ECO:0000313" key="1">
    <source>
        <dbReference type="EMBL" id="QGO05679.1"/>
    </source>
</evidence>
<gene>
    <name evidence="1" type="ORF">Psal009_01572</name>
</gene>
<dbReference type="Proteomes" id="UP000422232">
    <property type="component" value="Chromosome"/>
</dbReference>
<dbReference type="SUPFAM" id="SSF52499">
    <property type="entry name" value="Isochorismatase-like hydrolases"/>
    <property type="match status" value="1"/>
</dbReference>
<reference evidence="1 2" key="1">
    <citation type="submission" date="2019-04" db="EMBL/GenBank/DDBJ databases">
        <title>Complete genome sequencing of Piscirickettsia salmonis strain Psal-009.</title>
        <authorList>
            <person name="Schober I."/>
            <person name="Bunk B."/>
            <person name="Sproer C."/>
            <person name="Carril G.P."/>
            <person name="Riedel T."/>
            <person name="Flores-Herrera P.A."/>
            <person name="Nourdin-Galindo G."/>
            <person name="Marshall S.H."/>
            <person name="Overmann J."/>
        </authorList>
    </citation>
    <scope>NUCLEOTIDE SEQUENCE [LARGE SCALE GENOMIC DNA]</scope>
    <source>
        <strain evidence="1 2">Psal-009</strain>
    </source>
</reference>
<name>A0A9Q6PXF2_PISSA</name>
<accession>A0A9Q6PXF2</accession>
<dbReference type="EMBL" id="CP038908">
    <property type="protein sequence ID" value="QGO05679.1"/>
    <property type="molecule type" value="Genomic_DNA"/>
</dbReference>
<evidence type="ECO:0000313" key="2">
    <source>
        <dbReference type="Proteomes" id="UP000422232"/>
    </source>
</evidence>
<protein>
    <submittedName>
        <fullName evidence="1">Uncharacterized protein</fullName>
    </submittedName>
</protein>
<dbReference type="RefSeq" id="WP_196771035.1">
    <property type="nucleotide sequence ID" value="NZ_CP012413.1"/>
</dbReference>
<dbReference type="InterPro" id="IPR036380">
    <property type="entry name" value="Isochorismatase-like_sf"/>
</dbReference>